<organism evidence="2 3">
    <name type="scientific">Racocetra fulgida</name>
    <dbReference type="NCBI Taxonomy" id="60492"/>
    <lineage>
        <taxon>Eukaryota</taxon>
        <taxon>Fungi</taxon>
        <taxon>Fungi incertae sedis</taxon>
        <taxon>Mucoromycota</taxon>
        <taxon>Glomeromycotina</taxon>
        <taxon>Glomeromycetes</taxon>
        <taxon>Diversisporales</taxon>
        <taxon>Gigasporaceae</taxon>
        <taxon>Racocetra</taxon>
    </lineage>
</organism>
<evidence type="ECO:0000313" key="2">
    <source>
        <dbReference type="EMBL" id="CAG8649144.1"/>
    </source>
</evidence>
<dbReference type="OrthoDB" id="2337609at2759"/>
<reference evidence="2" key="1">
    <citation type="submission" date="2021-06" db="EMBL/GenBank/DDBJ databases">
        <authorList>
            <person name="Kallberg Y."/>
            <person name="Tangrot J."/>
            <person name="Rosling A."/>
        </authorList>
    </citation>
    <scope>NUCLEOTIDE SEQUENCE</scope>
    <source>
        <strain evidence="2">IN212</strain>
    </source>
</reference>
<proteinExistence type="predicted"/>
<evidence type="ECO:0000256" key="1">
    <source>
        <dbReference type="SAM" id="MobiDB-lite"/>
    </source>
</evidence>
<accession>A0A9N9DQW8</accession>
<dbReference type="AlphaFoldDB" id="A0A9N9DQW8"/>
<evidence type="ECO:0000313" key="3">
    <source>
        <dbReference type="Proteomes" id="UP000789396"/>
    </source>
</evidence>
<dbReference type="EMBL" id="CAJVPZ010013476">
    <property type="protein sequence ID" value="CAG8649144.1"/>
    <property type="molecule type" value="Genomic_DNA"/>
</dbReference>
<feature type="compositionally biased region" description="Polar residues" evidence="1">
    <location>
        <begin position="8"/>
        <end position="24"/>
    </location>
</feature>
<protein>
    <submittedName>
        <fullName evidence="2">9931_t:CDS:1</fullName>
    </submittedName>
</protein>
<name>A0A9N9DQW8_9GLOM</name>
<dbReference type="Proteomes" id="UP000789396">
    <property type="component" value="Unassembled WGS sequence"/>
</dbReference>
<gene>
    <name evidence="2" type="ORF">RFULGI_LOCUS8379</name>
</gene>
<feature type="non-terminal residue" evidence="2">
    <location>
        <position position="121"/>
    </location>
</feature>
<sequence length="121" mass="13970">LKPEELQKQQATLPAMLKSNTNTPHKGERQKEIVKGVIKWIFLDNEPLSQQKRLKKAQIRGMKRDILLSFSPVHAEAYTEVYFNNKKVGEIDDESNTESEKQLNINIIPKPLRLIKDCSTQ</sequence>
<feature type="region of interest" description="Disordered" evidence="1">
    <location>
        <begin position="1"/>
        <end position="29"/>
    </location>
</feature>
<keyword evidence="3" id="KW-1185">Reference proteome</keyword>
<comment type="caution">
    <text evidence="2">The sequence shown here is derived from an EMBL/GenBank/DDBJ whole genome shotgun (WGS) entry which is preliminary data.</text>
</comment>